<dbReference type="InterPro" id="IPR036102">
    <property type="entry name" value="OsmC/Ohrsf"/>
</dbReference>
<dbReference type="GO" id="GO:0006979">
    <property type="term" value="P:response to oxidative stress"/>
    <property type="evidence" value="ECO:0007669"/>
    <property type="project" value="InterPro"/>
</dbReference>
<dbReference type="SUPFAM" id="SSF82784">
    <property type="entry name" value="OsmC-like"/>
    <property type="match status" value="1"/>
</dbReference>
<sequence>MKRTATAVWQGSVKEGSGHLTTKSTVLEHTSYSYKSRFENGKGTNPEELIAAAHAGCFTMALSAKLGEAGYTATELDTDCAVDFQDQTIVESHLTVTAKVDGIEKDEFDKIINDAKVNCPISKVLDTNITLEYTLN</sequence>
<dbReference type="InterPro" id="IPR015946">
    <property type="entry name" value="KH_dom-like_a/b"/>
</dbReference>
<dbReference type="Pfam" id="PF02566">
    <property type="entry name" value="OsmC"/>
    <property type="match status" value="1"/>
</dbReference>
<name>A0A2S6I4C3_9BACT</name>
<dbReference type="PANTHER" id="PTHR42830:SF1">
    <property type="entry name" value="OSMOTICALLY INDUCIBLE FAMILY PROTEIN"/>
    <property type="match status" value="1"/>
</dbReference>
<dbReference type="OrthoDB" id="9807532at2"/>
<proteinExistence type="predicted"/>
<accession>A0A2S6I4C3</accession>
<dbReference type="GO" id="GO:0004601">
    <property type="term" value="F:peroxidase activity"/>
    <property type="evidence" value="ECO:0007669"/>
    <property type="project" value="InterPro"/>
</dbReference>
<dbReference type="Gene3D" id="3.30.300.20">
    <property type="match status" value="1"/>
</dbReference>
<reference evidence="1 2" key="1">
    <citation type="submission" date="2018-02" db="EMBL/GenBank/DDBJ databases">
        <title>Genomic Encyclopedia of Archaeal and Bacterial Type Strains, Phase II (KMG-II): from individual species to whole genera.</title>
        <authorList>
            <person name="Goeker M."/>
        </authorList>
    </citation>
    <scope>NUCLEOTIDE SEQUENCE [LARGE SCALE GENOMIC DNA]</scope>
    <source>
        <strain evidence="1 2">DSM 29526</strain>
    </source>
</reference>
<dbReference type="NCBIfam" id="TIGR03562">
    <property type="entry name" value="osmo_induc_OsmC"/>
    <property type="match status" value="1"/>
</dbReference>
<comment type="caution">
    <text evidence="1">The sequence shown here is derived from an EMBL/GenBank/DDBJ whole genome shotgun (WGS) entry which is preliminary data.</text>
</comment>
<dbReference type="InterPro" id="IPR052707">
    <property type="entry name" value="OsmC_Ohr_Peroxiredoxin"/>
</dbReference>
<evidence type="ECO:0000313" key="1">
    <source>
        <dbReference type="EMBL" id="PPK86028.1"/>
    </source>
</evidence>
<dbReference type="PANTHER" id="PTHR42830">
    <property type="entry name" value="OSMOTICALLY INDUCIBLE FAMILY PROTEIN"/>
    <property type="match status" value="1"/>
</dbReference>
<protein>
    <submittedName>
        <fullName evidence="1">Osmotically inducible protein OsmC</fullName>
    </submittedName>
</protein>
<dbReference type="InterPro" id="IPR003718">
    <property type="entry name" value="OsmC/Ohr_fam"/>
</dbReference>
<gene>
    <name evidence="1" type="ORF">CLV84_2945</name>
</gene>
<dbReference type="Proteomes" id="UP000237662">
    <property type="component" value="Unassembled WGS sequence"/>
</dbReference>
<keyword evidence="2" id="KW-1185">Reference proteome</keyword>
<dbReference type="RefSeq" id="WP_104420496.1">
    <property type="nucleotide sequence ID" value="NZ_PTJC01000006.1"/>
</dbReference>
<dbReference type="AlphaFoldDB" id="A0A2S6I4C3"/>
<evidence type="ECO:0000313" key="2">
    <source>
        <dbReference type="Proteomes" id="UP000237662"/>
    </source>
</evidence>
<dbReference type="EMBL" id="PTJC01000006">
    <property type="protein sequence ID" value="PPK86028.1"/>
    <property type="molecule type" value="Genomic_DNA"/>
</dbReference>
<dbReference type="InterPro" id="IPR019904">
    <property type="entry name" value="Peroxiredoxin_OsmC"/>
</dbReference>
<organism evidence="1 2">
    <name type="scientific">Neolewinella xylanilytica</name>
    <dbReference type="NCBI Taxonomy" id="1514080"/>
    <lineage>
        <taxon>Bacteria</taxon>
        <taxon>Pseudomonadati</taxon>
        <taxon>Bacteroidota</taxon>
        <taxon>Saprospiria</taxon>
        <taxon>Saprospirales</taxon>
        <taxon>Lewinellaceae</taxon>
        <taxon>Neolewinella</taxon>
    </lineage>
</organism>